<dbReference type="AlphaFoldDB" id="A0AAU6SGG1"/>
<gene>
    <name evidence="1" type="ORF">MRBLWS13_003639</name>
</gene>
<dbReference type="SUPFAM" id="SSF52980">
    <property type="entry name" value="Restriction endonuclease-like"/>
    <property type="match status" value="1"/>
</dbReference>
<evidence type="ECO:0000313" key="1">
    <source>
        <dbReference type="EMBL" id="WZO35923.1"/>
    </source>
</evidence>
<name>A0AAU6SGG1_9MICO</name>
<dbReference type="Gene3D" id="3.40.960.10">
    <property type="entry name" value="VSR Endonuclease"/>
    <property type="match status" value="1"/>
</dbReference>
<dbReference type="RefSeq" id="WP_349426736.1">
    <property type="nucleotide sequence ID" value="NZ_CP151632.1"/>
</dbReference>
<accession>A0AAU6SGG1</accession>
<organism evidence="1">
    <name type="scientific">Microbacterium sp. LWS13-1.2</name>
    <dbReference type="NCBI Taxonomy" id="3135264"/>
    <lineage>
        <taxon>Bacteria</taxon>
        <taxon>Bacillati</taxon>
        <taxon>Actinomycetota</taxon>
        <taxon>Actinomycetes</taxon>
        <taxon>Micrococcales</taxon>
        <taxon>Microbacteriaceae</taxon>
        <taxon>Microbacterium</taxon>
    </lineage>
</organism>
<reference evidence="1" key="1">
    <citation type="submission" date="2024-04" db="EMBL/GenBank/DDBJ databases">
        <authorList>
            <person name="Roder T."/>
            <person name="Oberhansli S."/>
            <person name="Kreuzer M."/>
        </authorList>
    </citation>
    <scope>NUCLEOTIDE SEQUENCE</scope>
    <source>
        <strain evidence="1">LWS13-1.2</strain>
    </source>
</reference>
<evidence type="ECO:0008006" key="2">
    <source>
        <dbReference type="Google" id="ProtNLM"/>
    </source>
</evidence>
<dbReference type="InterPro" id="IPR011335">
    <property type="entry name" value="Restrct_endonuc-II-like"/>
</dbReference>
<proteinExistence type="predicted"/>
<dbReference type="EMBL" id="CP151632">
    <property type="protein sequence ID" value="WZO35923.1"/>
    <property type="molecule type" value="Genomic_DNA"/>
</dbReference>
<sequence>MHESDFFSHSTALILHGAPTPDAWDEVIHVSAIRPRNPARTKTVVSHRLATREPASQRVAGLRLEAPDRAWVQASAHLCDVELIVAADFLVARRRRLATIDQLRAEASRARCARLQPLLDRVREGSESPRETKLRLELTDAGLPEPELALELIRPDGGLAARLDLAYPAYRVAVEYDGRQHAEDVYQFARDADRWRDIAELDWQLVRILHHHVTPDPSVAIDLVRRALARAGWRP</sequence>
<protein>
    <recommendedName>
        <fullName evidence="2">DUF559 domain-containing protein</fullName>
    </recommendedName>
</protein>